<evidence type="ECO:0000259" key="1">
    <source>
        <dbReference type="Pfam" id="PF02214"/>
    </source>
</evidence>
<accession>A0A8S3RIV4</accession>
<sequence length="206" mass="24107">MLEDPITQQLLVHGENIPKVCWLGYLVIPEKNVIKDKNGHYFVDRSGKYFEYILDYLRDEQCLPPVKVLNQLQFLVEARFYGLHSLVTKLETKYDFSANFPNVTPTYHALRESISKFGLQSALYIISRDTSNQKWNALSGYSSGYSYFHTGHIDVRCKDSKEAHLLINCLWKDLIRKGFDANMNVHEFQNYIICKFDLKPEMYFNA</sequence>
<keyword evidence="3" id="KW-1185">Reference proteome</keyword>
<proteinExistence type="predicted"/>
<dbReference type="SUPFAM" id="SSF54695">
    <property type="entry name" value="POZ domain"/>
    <property type="match status" value="1"/>
</dbReference>
<protein>
    <submittedName>
        <fullName evidence="2">KCTD8_12_16</fullName>
    </submittedName>
</protein>
<dbReference type="OrthoDB" id="2414723at2759"/>
<organism evidence="2 3">
    <name type="scientific">Mytilus edulis</name>
    <name type="common">Blue mussel</name>
    <dbReference type="NCBI Taxonomy" id="6550"/>
    <lineage>
        <taxon>Eukaryota</taxon>
        <taxon>Metazoa</taxon>
        <taxon>Spiralia</taxon>
        <taxon>Lophotrochozoa</taxon>
        <taxon>Mollusca</taxon>
        <taxon>Bivalvia</taxon>
        <taxon>Autobranchia</taxon>
        <taxon>Pteriomorphia</taxon>
        <taxon>Mytilida</taxon>
        <taxon>Mytiloidea</taxon>
        <taxon>Mytilidae</taxon>
        <taxon>Mytilinae</taxon>
        <taxon>Mytilus</taxon>
    </lineage>
</organism>
<dbReference type="EMBL" id="CAJPWZ010001142">
    <property type="protein sequence ID" value="CAG2209160.1"/>
    <property type="molecule type" value="Genomic_DNA"/>
</dbReference>
<dbReference type="GO" id="GO:0051260">
    <property type="term" value="P:protein homooligomerization"/>
    <property type="evidence" value="ECO:0007669"/>
    <property type="project" value="InterPro"/>
</dbReference>
<name>A0A8S3RIV4_MYTED</name>
<dbReference type="InterPro" id="IPR003131">
    <property type="entry name" value="T1-type_BTB"/>
</dbReference>
<feature type="domain" description="Potassium channel tetramerisation-type BTB" evidence="1">
    <location>
        <begin position="32"/>
        <end position="87"/>
    </location>
</feature>
<dbReference type="PANTHER" id="PTHR14499">
    <property type="entry name" value="POTASSIUM CHANNEL TETRAMERIZATION DOMAIN-CONTAINING"/>
    <property type="match status" value="1"/>
</dbReference>
<dbReference type="InterPro" id="IPR011333">
    <property type="entry name" value="SKP1/BTB/POZ_sf"/>
</dbReference>
<reference evidence="2" key="1">
    <citation type="submission" date="2021-03" db="EMBL/GenBank/DDBJ databases">
        <authorList>
            <person name="Bekaert M."/>
        </authorList>
    </citation>
    <scope>NUCLEOTIDE SEQUENCE</scope>
</reference>
<gene>
    <name evidence="2" type="ORF">MEDL_23389</name>
</gene>
<dbReference type="AlphaFoldDB" id="A0A8S3RIV4"/>
<comment type="caution">
    <text evidence="2">The sequence shown here is derived from an EMBL/GenBank/DDBJ whole genome shotgun (WGS) entry which is preliminary data.</text>
</comment>
<dbReference type="PANTHER" id="PTHR14499:SF136">
    <property type="entry name" value="GH08630P"/>
    <property type="match status" value="1"/>
</dbReference>
<dbReference type="Gene3D" id="3.30.710.10">
    <property type="entry name" value="Potassium Channel Kv1.1, Chain A"/>
    <property type="match status" value="1"/>
</dbReference>
<dbReference type="Pfam" id="PF02214">
    <property type="entry name" value="BTB_2"/>
    <property type="match status" value="1"/>
</dbReference>
<evidence type="ECO:0000313" key="2">
    <source>
        <dbReference type="EMBL" id="CAG2209160.1"/>
    </source>
</evidence>
<dbReference type="Proteomes" id="UP000683360">
    <property type="component" value="Unassembled WGS sequence"/>
</dbReference>
<evidence type="ECO:0000313" key="3">
    <source>
        <dbReference type="Proteomes" id="UP000683360"/>
    </source>
</evidence>